<dbReference type="SUPFAM" id="SSF54427">
    <property type="entry name" value="NTF2-like"/>
    <property type="match status" value="1"/>
</dbReference>
<organism evidence="1 2">
    <name type="scientific">Pseudomonas veronii</name>
    <dbReference type="NCBI Taxonomy" id="76761"/>
    <lineage>
        <taxon>Bacteria</taxon>
        <taxon>Pseudomonadati</taxon>
        <taxon>Pseudomonadota</taxon>
        <taxon>Gammaproteobacteria</taxon>
        <taxon>Pseudomonadales</taxon>
        <taxon>Pseudomonadaceae</taxon>
        <taxon>Pseudomonas</taxon>
    </lineage>
</organism>
<dbReference type="Proteomes" id="UP000552560">
    <property type="component" value="Unassembled WGS sequence"/>
</dbReference>
<dbReference type="Gene3D" id="3.10.450.50">
    <property type="match status" value="1"/>
</dbReference>
<dbReference type="AlphaFoldDB" id="A0A7Y0ZSK8"/>
<comment type="caution">
    <text evidence="1">The sequence shown here is derived from an EMBL/GenBank/DDBJ whole genome shotgun (WGS) entry which is preliminary data.</text>
</comment>
<dbReference type="InterPro" id="IPR032710">
    <property type="entry name" value="NTF2-like_dom_sf"/>
</dbReference>
<reference evidence="1 2" key="1">
    <citation type="journal article" date="2020" name="Front. Microbiol.">
        <title>Genetic Organization of the aprX-lipA2 Operon Affects the Proteolytic Potential of Pseudomonas Species in Milk.</title>
        <authorList>
            <person name="Maier C."/>
            <person name="Huptas C."/>
            <person name="von Neubeck M."/>
            <person name="Scherer S."/>
            <person name="Wenning M."/>
            <person name="Lucking G."/>
        </authorList>
    </citation>
    <scope>NUCLEOTIDE SEQUENCE [LARGE SCALE GENOMIC DNA]</scope>
    <source>
        <strain evidence="1 2">WS 4671</strain>
    </source>
</reference>
<evidence type="ECO:0000313" key="2">
    <source>
        <dbReference type="Proteomes" id="UP000552560"/>
    </source>
</evidence>
<accession>A0A7Y0ZSK8</accession>
<dbReference type="EMBL" id="JAAQWE010000008">
    <property type="protein sequence ID" value="NMX97209.1"/>
    <property type="molecule type" value="Genomic_DNA"/>
</dbReference>
<evidence type="ECO:0000313" key="1">
    <source>
        <dbReference type="EMBL" id="NMX97209.1"/>
    </source>
</evidence>
<name>A0A7Y0ZSK8_PSEVE</name>
<dbReference type="OrthoDB" id="8388066at2"/>
<dbReference type="RefSeq" id="WP_057004202.1">
    <property type="nucleotide sequence ID" value="NZ_CP089532.1"/>
</dbReference>
<proteinExistence type="predicted"/>
<protein>
    <recommendedName>
        <fullName evidence="3">SnoaL-like domain-containing protein</fullName>
    </recommendedName>
</protein>
<sequence>MNTAQRSIQQYINAKDSNRPHLLRQAFMPDAQLEMVVHTGSISFPPHVEGLESIGDVLVRRFGQTFENVYTFCLGHPPEPDSKTFQCQWLVAMSDKNSGEVRVGCGQYGWQFNPESGLVERLTITIEHMKTLPPTDLHTIMEWVSHLDYPWCQPEALASNAPDIGTLEEVIQYVIRSEQ</sequence>
<gene>
    <name evidence="1" type="ORF">HBO43_11445</name>
</gene>
<evidence type="ECO:0008006" key="3">
    <source>
        <dbReference type="Google" id="ProtNLM"/>
    </source>
</evidence>